<evidence type="ECO:0000313" key="1">
    <source>
        <dbReference type="EMBL" id="KER21744.1"/>
    </source>
</evidence>
<name>A0A075A2Y6_OPIVI</name>
<protein>
    <submittedName>
        <fullName evidence="1">Uncharacterized protein</fullName>
    </submittedName>
</protein>
<accession>A0A075A2Y6</accession>
<organism evidence="1 2">
    <name type="scientific">Opisthorchis viverrini</name>
    <name type="common">Southeast Asian liver fluke</name>
    <dbReference type="NCBI Taxonomy" id="6198"/>
    <lineage>
        <taxon>Eukaryota</taxon>
        <taxon>Metazoa</taxon>
        <taxon>Spiralia</taxon>
        <taxon>Lophotrochozoa</taxon>
        <taxon>Platyhelminthes</taxon>
        <taxon>Trematoda</taxon>
        <taxon>Digenea</taxon>
        <taxon>Opisthorchiida</taxon>
        <taxon>Opisthorchiata</taxon>
        <taxon>Opisthorchiidae</taxon>
        <taxon>Opisthorchis</taxon>
    </lineage>
</organism>
<gene>
    <name evidence="1" type="ORF">T265_09983</name>
</gene>
<proteinExistence type="predicted"/>
<reference evidence="1 2" key="1">
    <citation type="submission" date="2013-11" db="EMBL/GenBank/DDBJ databases">
        <title>Opisthorchis viverrini - life in the bile duct.</title>
        <authorList>
            <person name="Young N.D."/>
            <person name="Nagarajan N."/>
            <person name="Lin S.J."/>
            <person name="Korhonen P.K."/>
            <person name="Jex A.R."/>
            <person name="Hall R.S."/>
            <person name="Safavi-Hemami H."/>
            <person name="Kaewkong W."/>
            <person name="Bertrand D."/>
            <person name="Gao S."/>
            <person name="Seet Q."/>
            <person name="Wongkham S."/>
            <person name="Teh B.T."/>
            <person name="Wongkham C."/>
            <person name="Intapan P.M."/>
            <person name="Maleewong W."/>
            <person name="Yang X."/>
            <person name="Hu M."/>
            <person name="Wang Z."/>
            <person name="Hofmann A."/>
            <person name="Sternberg P.W."/>
            <person name="Tan P."/>
            <person name="Wang J."/>
            <person name="Gasser R.B."/>
        </authorList>
    </citation>
    <scope>NUCLEOTIDE SEQUENCE [LARGE SCALE GENOMIC DNA]</scope>
</reference>
<dbReference type="GeneID" id="20324151"/>
<keyword evidence="2" id="KW-1185">Reference proteome</keyword>
<sequence>MKCLILTGITYDIKIENVTAATNNAVFGGPYSAIFAGQVGGVCDAIKQSIQSKWSQLCSTGIVCSGRFLNEMANKLHFSVVLYSSSHKLIHCPHLRKPETFNTLMGVMDERIFGKRIEGTRVTLELALLKLKLNRDDWSELPVAGSELYQSTKAEVSHQLTQIMRISKVQGTECNFEFSGFAQDDDGAVAAFALLFFDPLKITLPSVVQQLQNGLAAIRSLKLTDKQIDGLDYVWTPKMKFATTQPNPALPEKTRSEQELNSLIKMFMHLGTRRCPLWNAIDKTEHTIVHHSPILINLICRITVDRTKLVMDLKATANLFTQCLEHGLTAERKNWQMLSSLDAVSQW</sequence>
<dbReference type="AlphaFoldDB" id="A0A075A2Y6"/>
<dbReference type="RefSeq" id="XP_009174484.1">
    <property type="nucleotide sequence ID" value="XM_009176220.1"/>
</dbReference>
<dbReference type="CTD" id="20324151"/>
<dbReference type="Proteomes" id="UP000054324">
    <property type="component" value="Unassembled WGS sequence"/>
</dbReference>
<evidence type="ECO:0000313" key="2">
    <source>
        <dbReference type="Proteomes" id="UP000054324"/>
    </source>
</evidence>
<dbReference type="EMBL" id="KL596943">
    <property type="protein sequence ID" value="KER21744.1"/>
    <property type="molecule type" value="Genomic_DNA"/>
</dbReference>
<dbReference type="OrthoDB" id="10354497at2759"/>
<dbReference type="KEGG" id="ovi:T265_09983"/>